<reference evidence="3" key="1">
    <citation type="journal article" date="2008" name="J. Bacteriol.">
        <title>Genome sequence of Thermofilum pendens reveals an exceptional loss of biosynthetic pathways without genome reduction.</title>
        <authorList>
            <person name="Anderson I."/>
            <person name="Rodriguez J."/>
            <person name="Susanti D."/>
            <person name="Porat I."/>
            <person name="Reich C."/>
            <person name="Ulrich L.E."/>
            <person name="Elkins J.G."/>
            <person name="Mavromatis K."/>
            <person name="Lykidis A."/>
            <person name="Kim E."/>
            <person name="Thompson L.S."/>
            <person name="Nolan M."/>
            <person name="Land M."/>
            <person name="Copeland A."/>
            <person name="Lapidus A."/>
            <person name="Lucas S."/>
            <person name="Detter C."/>
            <person name="Zhulin I.B."/>
            <person name="Olsen G.J."/>
            <person name="Whitman W."/>
            <person name="Mukhopadhyay B."/>
            <person name="Bristow J."/>
            <person name="Kyrpides N."/>
        </authorList>
    </citation>
    <scope>NUCLEOTIDE SEQUENCE [LARGE SCALE GENOMIC DNA]</scope>
    <source>
        <strain evidence="3">DSM 2475 / Hrk 5</strain>
    </source>
</reference>
<protein>
    <recommendedName>
        <fullName evidence="1">Arcadin 1 domain-containing protein</fullName>
    </recommendedName>
</protein>
<feature type="domain" description="Arcadin 1" evidence="1">
    <location>
        <begin position="3"/>
        <end position="111"/>
    </location>
</feature>
<evidence type="ECO:0000313" key="2">
    <source>
        <dbReference type="EMBL" id="ABL77699.1"/>
    </source>
</evidence>
<dbReference type="KEGG" id="tpe:Tpen_0289"/>
<organism evidence="2 3">
    <name type="scientific">Thermofilum pendens (strain DSM 2475 / Hrk 5)</name>
    <dbReference type="NCBI Taxonomy" id="368408"/>
    <lineage>
        <taxon>Archaea</taxon>
        <taxon>Thermoproteota</taxon>
        <taxon>Thermoprotei</taxon>
        <taxon>Thermofilales</taxon>
        <taxon>Thermofilaceae</taxon>
        <taxon>Thermofilum</taxon>
    </lineage>
</organism>
<name>A1RWW9_THEPD</name>
<sequence>MSVSFRAKVTNISLMDAPFGEKLVKLELTEERELPGPVIVQKDESEIGREIAPIIAQVMRMMPGLAPNTVRIPRVTLVLTEDEWERFPVKPSIGDFFVIEVSGENVKIRREE</sequence>
<dbReference type="AlphaFoldDB" id="A1RWW9"/>
<dbReference type="OrthoDB" id="30949at2157"/>
<dbReference type="EMBL" id="CP000505">
    <property type="protein sequence ID" value="ABL77699.1"/>
    <property type="molecule type" value="Genomic_DNA"/>
</dbReference>
<proteinExistence type="predicted"/>
<dbReference type="eggNOG" id="arCOG05582">
    <property type="taxonomic scope" value="Archaea"/>
</dbReference>
<keyword evidence="3" id="KW-1185">Reference proteome</keyword>
<dbReference type="GeneID" id="4601298"/>
<dbReference type="RefSeq" id="WP_011751964.1">
    <property type="nucleotide sequence ID" value="NC_008698.1"/>
</dbReference>
<dbReference type="Proteomes" id="UP000000641">
    <property type="component" value="Chromosome"/>
</dbReference>
<dbReference type="HOGENOM" id="CLU_160450_0_0_2"/>
<evidence type="ECO:0000313" key="3">
    <source>
        <dbReference type="Proteomes" id="UP000000641"/>
    </source>
</evidence>
<dbReference type="EnsemblBacteria" id="ABL77699">
    <property type="protein sequence ID" value="ABL77699"/>
    <property type="gene ID" value="Tpen_0289"/>
</dbReference>
<gene>
    <name evidence="2" type="ordered locus">Tpen_0289</name>
</gene>
<accession>A1RWW9</accession>
<dbReference type="Pfam" id="PF18653">
    <property type="entry name" value="Arcadin_1"/>
    <property type="match status" value="1"/>
</dbReference>
<dbReference type="InterPro" id="IPR040827">
    <property type="entry name" value="Arcadin_1"/>
</dbReference>
<evidence type="ECO:0000259" key="1">
    <source>
        <dbReference type="Pfam" id="PF18653"/>
    </source>
</evidence>